<dbReference type="AlphaFoldDB" id="A0A316YNJ1"/>
<gene>
    <name evidence="5" type="ORF">FA10DRAFT_280370</name>
</gene>
<keyword evidence="6" id="KW-1185">Reference proteome</keyword>
<evidence type="ECO:0000256" key="1">
    <source>
        <dbReference type="ARBA" id="ARBA00006432"/>
    </source>
</evidence>
<evidence type="ECO:0000256" key="2">
    <source>
        <dbReference type="ARBA" id="ARBA00022598"/>
    </source>
</evidence>
<comment type="similarity">
    <text evidence="1">Belongs to the ATP-dependent AMP-binding enzyme family.</text>
</comment>
<dbReference type="RefSeq" id="XP_025376513.1">
    <property type="nucleotide sequence ID" value="XM_025523611.1"/>
</dbReference>
<keyword evidence="2" id="KW-0436">Ligase</keyword>
<evidence type="ECO:0000313" key="6">
    <source>
        <dbReference type="Proteomes" id="UP000245768"/>
    </source>
</evidence>
<dbReference type="InterPro" id="IPR000873">
    <property type="entry name" value="AMP-dep_synth/lig_dom"/>
</dbReference>
<dbReference type="Pfam" id="PF00501">
    <property type="entry name" value="AMP-binding"/>
    <property type="match status" value="1"/>
</dbReference>
<feature type="domain" description="AMP-binding enzyme C-terminal" evidence="4">
    <location>
        <begin position="469"/>
        <end position="554"/>
    </location>
</feature>
<dbReference type="InterPro" id="IPR045851">
    <property type="entry name" value="AMP-bd_C_sf"/>
</dbReference>
<dbReference type="InParanoid" id="A0A316YNJ1"/>
<evidence type="ECO:0000313" key="5">
    <source>
        <dbReference type="EMBL" id="PWN89315.1"/>
    </source>
</evidence>
<organism evidence="5 6">
    <name type="scientific">Acaromyces ingoldii</name>
    <dbReference type="NCBI Taxonomy" id="215250"/>
    <lineage>
        <taxon>Eukaryota</taxon>
        <taxon>Fungi</taxon>
        <taxon>Dikarya</taxon>
        <taxon>Basidiomycota</taxon>
        <taxon>Ustilaginomycotina</taxon>
        <taxon>Exobasidiomycetes</taxon>
        <taxon>Exobasidiales</taxon>
        <taxon>Cryptobasidiaceae</taxon>
        <taxon>Acaromyces</taxon>
    </lineage>
</organism>
<name>A0A316YNJ1_9BASI</name>
<dbReference type="Pfam" id="PF13193">
    <property type="entry name" value="AMP-binding_C"/>
    <property type="match status" value="1"/>
</dbReference>
<dbReference type="InterPro" id="IPR020845">
    <property type="entry name" value="AMP-binding_CS"/>
</dbReference>
<dbReference type="PANTHER" id="PTHR24096">
    <property type="entry name" value="LONG-CHAIN-FATTY-ACID--COA LIGASE"/>
    <property type="match status" value="1"/>
</dbReference>
<dbReference type="Proteomes" id="UP000245768">
    <property type="component" value="Unassembled WGS sequence"/>
</dbReference>
<feature type="domain" description="AMP-dependent synthetase/ligase" evidence="3">
    <location>
        <begin position="41"/>
        <end position="419"/>
    </location>
</feature>
<reference evidence="5 6" key="1">
    <citation type="journal article" date="2018" name="Mol. Biol. Evol.">
        <title>Broad Genomic Sampling Reveals a Smut Pathogenic Ancestry of the Fungal Clade Ustilaginomycotina.</title>
        <authorList>
            <person name="Kijpornyongpan T."/>
            <person name="Mondo S.J."/>
            <person name="Barry K."/>
            <person name="Sandor L."/>
            <person name="Lee J."/>
            <person name="Lipzen A."/>
            <person name="Pangilinan J."/>
            <person name="LaButti K."/>
            <person name="Hainaut M."/>
            <person name="Henrissat B."/>
            <person name="Grigoriev I.V."/>
            <person name="Spatafora J.W."/>
            <person name="Aime M.C."/>
        </authorList>
    </citation>
    <scope>NUCLEOTIDE SEQUENCE [LARGE SCALE GENOMIC DNA]</scope>
    <source>
        <strain evidence="5 6">MCA 4198</strain>
    </source>
</reference>
<dbReference type="GeneID" id="37045527"/>
<dbReference type="InterPro" id="IPR042099">
    <property type="entry name" value="ANL_N_sf"/>
</dbReference>
<dbReference type="InterPro" id="IPR025110">
    <property type="entry name" value="AMP-bd_C"/>
</dbReference>
<evidence type="ECO:0000259" key="3">
    <source>
        <dbReference type="Pfam" id="PF00501"/>
    </source>
</evidence>
<proteinExistence type="inferred from homology"/>
<dbReference type="PANTHER" id="PTHR24096:SF149">
    <property type="entry name" value="AMP-BINDING DOMAIN-CONTAINING PROTEIN-RELATED"/>
    <property type="match status" value="1"/>
</dbReference>
<dbReference type="PROSITE" id="PS00455">
    <property type="entry name" value="AMP_BINDING"/>
    <property type="match status" value="1"/>
</dbReference>
<protein>
    <submittedName>
        <fullName evidence="5">Acetyl-CoA synthetase-like protein</fullName>
    </submittedName>
</protein>
<sequence>MSTNTSLSSSSRQPLIYRSTFPEPKALRCGDTGNLFDLISQRAMQRPGDAAFIRDDGKIFTNKDVISLSRRLAWSYRNVLGLSPGGKVALFSPNHSEYGLAIYAAEIAGVTAVLINPASTAKELVTFLDMSKADVLLAHPSVMDKARVAAQANASLRLFTFADADESPEQADVDVPKHIMSILADDQELETTVIERPREQTVFICFSSGTTGLAKGVEITHANVTASLAQMLVTHEGSFTSRDIQIGVLPFCHIYGLVKLLHHPFMIGMPVVVMARFDMRAFCEKVVQYGATIALLVPPIILLLSSSPIAQEYNLSTLKIIQSGGAPLSADLARQVCSRWPNLRIVQGYGLTESCPSVICTGPAHLPSSPESVGRIAPGVEVRLVDDNGDDVDPNSASAGTHAQGELWIRGPSIMKGYLSNDDANLQAFGEGRWFKTGDIAAYHDNEVFIVGRKKELIKYKGFQVPPAELEALLLTHPKVADVIVVGIVDHSQATELPRAYIVPRDLGLLRDEHAGARLSADIAKWTAANVSNHKKLRGGVYLVASVPKSPSGKLLRRVIMQQIEMAAATTVAAAAAAAAAASVTAEGSAAAAAADSNATVSYQAGKQHSGAAFVTA</sequence>
<dbReference type="Gene3D" id="3.40.50.12780">
    <property type="entry name" value="N-terminal domain of ligase-like"/>
    <property type="match status" value="1"/>
</dbReference>
<dbReference type="FunCoup" id="A0A316YNJ1">
    <property type="interactions" value="291"/>
</dbReference>
<dbReference type="EMBL" id="KZ819637">
    <property type="protein sequence ID" value="PWN89315.1"/>
    <property type="molecule type" value="Genomic_DNA"/>
</dbReference>
<dbReference type="SUPFAM" id="SSF56801">
    <property type="entry name" value="Acetyl-CoA synthetase-like"/>
    <property type="match status" value="1"/>
</dbReference>
<dbReference type="Gene3D" id="3.30.300.30">
    <property type="match status" value="1"/>
</dbReference>
<dbReference type="STRING" id="215250.A0A316YNJ1"/>
<dbReference type="OrthoDB" id="1898221at2759"/>
<accession>A0A316YNJ1</accession>
<evidence type="ECO:0000259" key="4">
    <source>
        <dbReference type="Pfam" id="PF13193"/>
    </source>
</evidence>
<dbReference type="GO" id="GO:0016405">
    <property type="term" value="F:CoA-ligase activity"/>
    <property type="evidence" value="ECO:0007669"/>
    <property type="project" value="TreeGrafter"/>
</dbReference>